<dbReference type="PANTHER" id="PTHR37984">
    <property type="entry name" value="PROTEIN CBG26694"/>
    <property type="match status" value="1"/>
</dbReference>
<feature type="region of interest" description="Disordered" evidence="8">
    <location>
        <begin position="198"/>
        <end position="219"/>
    </location>
</feature>
<dbReference type="FunFam" id="3.30.420.10:FF:000063">
    <property type="entry name" value="Retrovirus-related Pol polyprotein from transposon 297-like Protein"/>
    <property type="match status" value="1"/>
</dbReference>
<dbReference type="RefSeq" id="XP_013411023.1">
    <property type="nucleotide sequence ID" value="XM_013555569.2"/>
</dbReference>
<feature type="domain" description="Integrase catalytic" evidence="9">
    <location>
        <begin position="992"/>
        <end position="1152"/>
    </location>
</feature>
<keyword evidence="7" id="KW-0695">RNA-directed DNA polymerase</keyword>
<feature type="compositionally biased region" description="Basic residues" evidence="8">
    <location>
        <begin position="206"/>
        <end position="217"/>
    </location>
</feature>
<organism evidence="10 11">
    <name type="scientific">Lingula anatina</name>
    <name type="common">Brachiopod</name>
    <name type="synonym">Lingula unguis</name>
    <dbReference type="NCBI Taxonomy" id="7574"/>
    <lineage>
        <taxon>Eukaryota</taxon>
        <taxon>Metazoa</taxon>
        <taxon>Spiralia</taxon>
        <taxon>Lophotrochozoa</taxon>
        <taxon>Brachiopoda</taxon>
        <taxon>Linguliformea</taxon>
        <taxon>Lingulata</taxon>
        <taxon>Lingulida</taxon>
        <taxon>Linguloidea</taxon>
        <taxon>Lingulidae</taxon>
        <taxon>Lingula</taxon>
    </lineage>
</organism>
<reference evidence="11" key="1">
    <citation type="submission" date="2025-08" db="UniProtKB">
        <authorList>
            <consortium name="RefSeq"/>
        </authorList>
    </citation>
    <scope>IDENTIFICATION</scope>
    <source>
        <tissue evidence="11">Gonads</tissue>
    </source>
</reference>
<evidence type="ECO:0000256" key="1">
    <source>
        <dbReference type="ARBA" id="ARBA00012493"/>
    </source>
</evidence>
<dbReference type="Pfam" id="PF00665">
    <property type="entry name" value="rve"/>
    <property type="match status" value="1"/>
</dbReference>
<evidence type="ECO:0000256" key="6">
    <source>
        <dbReference type="ARBA" id="ARBA00022801"/>
    </source>
</evidence>
<dbReference type="Gene3D" id="1.10.340.70">
    <property type="match status" value="1"/>
</dbReference>
<feature type="compositionally biased region" description="Basic and acidic residues" evidence="8">
    <location>
        <begin position="1330"/>
        <end position="1343"/>
    </location>
</feature>
<dbReference type="InterPro" id="IPR043128">
    <property type="entry name" value="Rev_trsase/Diguanyl_cyclase"/>
</dbReference>
<dbReference type="InterPro" id="IPR041588">
    <property type="entry name" value="Integrase_H2C2"/>
</dbReference>
<feature type="region of interest" description="Disordered" evidence="8">
    <location>
        <begin position="1257"/>
        <end position="1343"/>
    </location>
</feature>
<proteinExistence type="predicted"/>
<dbReference type="Gene3D" id="3.30.70.270">
    <property type="match status" value="2"/>
</dbReference>
<keyword evidence="10" id="KW-1185">Reference proteome</keyword>
<dbReference type="PROSITE" id="PS50994">
    <property type="entry name" value="INTEGRASE"/>
    <property type="match status" value="1"/>
</dbReference>
<feature type="compositionally biased region" description="Basic and acidic residues" evidence="8">
    <location>
        <begin position="1284"/>
        <end position="1305"/>
    </location>
</feature>
<accession>A0A1S3JKW9</accession>
<dbReference type="CDD" id="cd09274">
    <property type="entry name" value="RNase_HI_RT_Ty3"/>
    <property type="match status" value="1"/>
</dbReference>
<evidence type="ECO:0000259" key="9">
    <source>
        <dbReference type="PROSITE" id="PS50994"/>
    </source>
</evidence>
<evidence type="ECO:0000313" key="11">
    <source>
        <dbReference type="RefSeq" id="XP_013411023.1"/>
    </source>
</evidence>
<keyword evidence="6" id="KW-0378">Hydrolase</keyword>
<dbReference type="PANTHER" id="PTHR37984:SF10">
    <property type="entry name" value="RIBONUCLEASE H"/>
    <property type="match status" value="1"/>
</dbReference>
<protein>
    <recommendedName>
        <fullName evidence="1">RNA-directed DNA polymerase</fullName>
        <ecNumber evidence="1">2.7.7.49</ecNumber>
    </recommendedName>
</protein>
<dbReference type="Pfam" id="PF00078">
    <property type="entry name" value="RVT_1"/>
    <property type="match status" value="1"/>
</dbReference>
<dbReference type="SUPFAM" id="SSF56672">
    <property type="entry name" value="DNA/RNA polymerases"/>
    <property type="match status" value="1"/>
</dbReference>
<dbReference type="Pfam" id="PF17917">
    <property type="entry name" value="RT_RNaseH"/>
    <property type="match status" value="1"/>
</dbReference>
<dbReference type="GeneID" id="106174149"/>
<evidence type="ECO:0000256" key="4">
    <source>
        <dbReference type="ARBA" id="ARBA00022722"/>
    </source>
</evidence>
<dbReference type="InterPro" id="IPR021109">
    <property type="entry name" value="Peptidase_aspartic_dom_sf"/>
</dbReference>
<dbReference type="Gene3D" id="3.10.10.10">
    <property type="entry name" value="HIV Type 1 Reverse Transcriptase, subunit A, domain 1"/>
    <property type="match status" value="1"/>
</dbReference>
<dbReference type="InterPro" id="IPR012337">
    <property type="entry name" value="RNaseH-like_sf"/>
</dbReference>
<sequence length="1343" mass="153020">MEEEEPQAVNLTHIPTFPPFIIRQEPNTVFKRWGKWKERFENLMVALNIKNSQQKRAMLLHLAGEEFLDIFENLPDRGDSYEDAVASFGQYVRPHHNPEFEIYKFRSCKQEPSETIDSYHIKLRQIGANCGFENLDREVKSQIIQGCTSHKLRRKALSDQTLTLNNLLTHARALELSEQRSHIMEGDTSPTTVYAVKKSAQAQAPKPHKPSHNKSKTQPKQGFRECWFCGGEYPHKGVCPAKGKICRKCNKLNHFQIKCRSKENKTKPDHAPISTVNENKCSKYIIALQVSSQSIDFELDTGASVTLIGQDLYESKFKDHPLRQSDLHLTSYCGNPLNLLGEITVTVSYNDQSVDLPLVVVEGSKPALLGQNWLEKIKLDWSNVFSVQSDPKLKSLLSQYKDVFAPSQGSIKGFEADVYIPEGTTPIFKKAYSVPYPLQDKVKSQLLEAVEKGHYTKVESSKWASPQVTVVKPSGDLRLCGDYKVTVNTVLDKDPYPLPTIQSVLAKHAKGKFRSKIDLREAFSQLKLSEKSKQYLTINTLIGLLRPERMPYGITTAPQQFQRVMDQVLDGIEEAACSIDDILITTDTVEEHYIALQRVLQRLRQYNIRARLSKCSFIQKRIDILGHTLDESGIHPSAKNIENIMNMPKPENVSELKSFLGMLNFYGKFIKNMSTQVSTLNRLLSKNVEWNWTKECDAAFNAAKSAISAESCLTPYDPKRPIVLACDASSVGIGAVISHIMEDGSERPIETASRTLSKAEKNYAQIEKEALAIIFGVKKFHMYLYGREFTLITDHLPLVKIFNSHTGIPSLAAARMQRWSLILSAYNYKIKYRKSADNASADCFSRLPNKNSEPSEDNEFVVHCVSFTEELPVKASDISKATMKDPVLSRVYDFTLNGWPSYVKDDSLMPYFRRRNELTVDQGCILWGLRVIIPPCYRDRLLRELHEEHHGIVRMKSLARGYLWWPGLDSGIESLVSGCDECQSNRALPAVAPLIPWSFPSRVWERVHIDFFEKDNRSYLILIDAYSKWIEVEEMQSTTASKTIDVLRSWFARAGLPEIIVSDNGPQFTSGEFRKFCEMNGINHKLIPPYHASTNGAAERSVQVIKQGLTKHMLENREGSRSLRLSQLMMLYRITPHSTTGVSPSELFMKRQIRSKFSLLKPSLSMSVETKQEKQCQYHDKRPKSRHFNLYDKVRVRNFRGGQEKWVSGCIVKVCGPQTYVVQIGRSKRFVHIDHIIGPTVSNEMPFSDEVNVTLPSRENVESDNQTKTEFEQPEQRFYSEPVQIEHESGDTMDNSDAKLPDKSEASSTFVSDDVEASPTVDKQPFRRYPQRERKAPERLTYT</sequence>
<dbReference type="OrthoDB" id="7758825at2759"/>
<dbReference type="STRING" id="7574.A0A1S3JKW9"/>
<dbReference type="SUPFAM" id="SSF53098">
    <property type="entry name" value="Ribonuclease H-like"/>
    <property type="match status" value="1"/>
</dbReference>
<dbReference type="Gene3D" id="3.30.420.10">
    <property type="entry name" value="Ribonuclease H-like superfamily/Ribonuclease H"/>
    <property type="match status" value="1"/>
</dbReference>
<feature type="compositionally biased region" description="Basic and acidic residues" evidence="8">
    <location>
        <begin position="1259"/>
        <end position="1275"/>
    </location>
</feature>
<keyword evidence="3" id="KW-0548">Nucleotidyltransferase</keyword>
<dbReference type="CDD" id="cd01647">
    <property type="entry name" value="RT_LTR"/>
    <property type="match status" value="1"/>
</dbReference>
<evidence type="ECO:0000256" key="8">
    <source>
        <dbReference type="SAM" id="MobiDB-lite"/>
    </source>
</evidence>
<dbReference type="InterPro" id="IPR001584">
    <property type="entry name" value="Integrase_cat-core"/>
</dbReference>
<keyword evidence="4" id="KW-0540">Nuclease</keyword>
<dbReference type="InParanoid" id="A0A1S3JKW9"/>
<dbReference type="InterPro" id="IPR041373">
    <property type="entry name" value="RT_RNaseH"/>
</dbReference>
<dbReference type="Proteomes" id="UP000085678">
    <property type="component" value="Unplaced"/>
</dbReference>
<dbReference type="Gene3D" id="2.40.70.10">
    <property type="entry name" value="Acid Proteases"/>
    <property type="match status" value="1"/>
</dbReference>
<evidence type="ECO:0000256" key="5">
    <source>
        <dbReference type="ARBA" id="ARBA00022759"/>
    </source>
</evidence>
<dbReference type="KEGG" id="lak:106174149"/>
<dbReference type="FunFam" id="3.30.70.270:FF:000026">
    <property type="entry name" value="Transposon Ty3-G Gag-Pol polyprotein"/>
    <property type="match status" value="1"/>
</dbReference>
<dbReference type="GO" id="GO:0015074">
    <property type="term" value="P:DNA integration"/>
    <property type="evidence" value="ECO:0007669"/>
    <property type="project" value="InterPro"/>
</dbReference>
<keyword evidence="2" id="KW-0808">Transferase</keyword>
<gene>
    <name evidence="11" type="primary">LOC106174149</name>
</gene>
<dbReference type="EC" id="2.7.7.49" evidence="1"/>
<dbReference type="InterPro" id="IPR000477">
    <property type="entry name" value="RT_dom"/>
</dbReference>
<evidence type="ECO:0000256" key="2">
    <source>
        <dbReference type="ARBA" id="ARBA00022679"/>
    </source>
</evidence>
<evidence type="ECO:0000313" key="10">
    <source>
        <dbReference type="Proteomes" id="UP000085678"/>
    </source>
</evidence>
<keyword evidence="5" id="KW-0255">Endonuclease</keyword>
<dbReference type="InterPro" id="IPR050951">
    <property type="entry name" value="Retrovirus_Pol_polyprotein"/>
</dbReference>
<dbReference type="FunFam" id="3.10.20.370:FF:000001">
    <property type="entry name" value="Retrovirus-related Pol polyprotein from transposon 17.6-like protein"/>
    <property type="match status" value="1"/>
</dbReference>
<dbReference type="InterPro" id="IPR036397">
    <property type="entry name" value="RNaseH_sf"/>
</dbReference>
<dbReference type="InterPro" id="IPR043502">
    <property type="entry name" value="DNA/RNA_pol_sf"/>
</dbReference>
<dbReference type="SUPFAM" id="SSF50630">
    <property type="entry name" value="Acid proteases"/>
    <property type="match status" value="1"/>
</dbReference>
<name>A0A1S3JKW9_LINAN</name>
<dbReference type="GO" id="GO:0003676">
    <property type="term" value="F:nucleic acid binding"/>
    <property type="evidence" value="ECO:0007669"/>
    <property type="project" value="InterPro"/>
</dbReference>
<evidence type="ECO:0000256" key="3">
    <source>
        <dbReference type="ARBA" id="ARBA00022695"/>
    </source>
</evidence>
<evidence type="ECO:0000256" key="7">
    <source>
        <dbReference type="ARBA" id="ARBA00022918"/>
    </source>
</evidence>
<dbReference type="Pfam" id="PF17921">
    <property type="entry name" value="Integrase_H2C2"/>
    <property type="match status" value="1"/>
</dbReference>
<dbReference type="FunFam" id="1.10.340.70:FF:000003">
    <property type="entry name" value="Protein CBG25708"/>
    <property type="match status" value="1"/>
</dbReference>